<organism evidence="2 3">
    <name type="scientific">Fodinicola feengrottensis</name>
    <dbReference type="NCBI Taxonomy" id="435914"/>
    <lineage>
        <taxon>Bacteria</taxon>
        <taxon>Bacillati</taxon>
        <taxon>Actinomycetota</taxon>
        <taxon>Actinomycetes</taxon>
        <taxon>Mycobacteriales</taxon>
        <taxon>Fodinicola</taxon>
    </lineage>
</organism>
<dbReference type="InterPro" id="IPR001932">
    <property type="entry name" value="PPM-type_phosphatase-like_dom"/>
</dbReference>
<dbReference type="CDD" id="cd00143">
    <property type="entry name" value="PP2Cc"/>
    <property type="match status" value="1"/>
</dbReference>
<sequence>MAAMSCPNCGQPVEPAQRFCEECGESQLLRRTPVGGPVGLASACRSCGDASFGPDGFCENCGHGRPAGRDRMECDLGPVAGVSDRGRRRARNEDSMAFGAVGRTGQTRAVVAVVCDGVASSERADEASQAAVDAATDVLLLALMENDDFSHSDAVDATGDAVTATFEAVDALVRAHEAPSCTYVSAVVTASEVTVGWLGDSRAYWIGDDLTEQQLTVDDTVVSLLVAAGVSAEQAMADPNAHALARWVGADAEDRQPQVRTFQPDGPGAVVLCSDGLWNYRPALDGLATAVRAGPGTAGTRPAAETAQALTALALESGGHDNVTVVVVPVPITDLGSPQA</sequence>
<keyword evidence="3" id="KW-1185">Reference proteome</keyword>
<dbReference type="Pfam" id="PF13672">
    <property type="entry name" value="PP2C_2"/>
    <property type="match status" value="1"/>
</dbReference>
<dbReference type="Gene3D" id="3.60.40.10">
    <property type="entry name" value="PPM-type phosphatase domain"/>
    <property type="match status" value="1"/>
</dbReference>
<evidence type="ECO:0000313" key="3">
    <source>
        <dbReference type="Proteomes" id="UP001500618"/>
    </source>
</evidence>
<name>A0ABP4UQE7_9ACTN</name>
<evidence type="ECO:0000313" key="2">
    <source>
        <dbReference type="EMBL" id="GAA1709903.1"/>
    </source>
</evidence>
<dbReference type="EMBL" id="BAAANY010000036">
    <property type="protein sequence ID" value="GAA1709903.1"/>
    <property type="molecule type" value="Genomic_DNA"/>
</dbReference>
<proteinExistence type="predicted"/>
<dbReference type="InterPro" id="IPR025874">
    <property type="entry name" value="DZR"/>
</dbReference>
<dbReference type="PROSITE" id="PS51746">
    <property type="entry name" value="PPM_2"/>
    <property type="match status" value="1"/>
</dbReference>
<dbReference type="RefSeq" id="WP_344314471.1">
    <property type="nucleotide sequence ID" value="NZ_BAAANY010000036.1"/>
</dbReference>
<dbReference type="Pfam" id="PF12773">
    <property type="entry name" value="DZR"/>
    <property type="match status" value="1"/>
</dbReference>
<dbReference type="InterPro" id="IPR015655">
    <property type="entry name" value="PP2C"/>
</dbReference>
<evidence type="ECO:0000259" key="1">
    <source>
        <dbReference type="PROSITE" id="PS51746"/>
    </source>
</evidence>
<dbReference type="SUPFAM" id="SSF81606">
    <property type="entry name" value="PP2C-like"/>
    <property type="match status" value="1"/>
</dbReference>
<accession>A0ABP4UQE7</accession>
<protein>
    <recommendedName>
        <fullName evidence="1">PPM-type phosphatase domain-containing protein</fullName>
    </recommendedName>
</protein>
<reference evidence="3" key="1">
    <citation type="journal article" date="2019" name="Int. J. Syst. Evol. Microbiol.">
        <title>The Global Catalogue of Microorganisms (GCM) 10K type strain sequencing project: providing services to taxonomists for standard genome sequencing and annotation.</title>
        <authorList>
            <consortium name="The Broad Institute Genomics Platform"/>
            <consortium name="The Broad Institute Genome Sequencing Center for Infectious Disease"/>
            <person name="Wu L."/>
            <person name="Ma J."/>
        </authorList>
    </citation>
    <scope>NUCLEOTIDE SEQUENCE [LARGE SCALE GENOMIC DNA]</scope>
    <source>
        <strain evidence="3">JCM 14718</strain>
    </source>
</reference>
<dbReference type="PANTHER" id="PTHR47992">
    <property type="entry name" value="PROTEIN PHOSPHATASE"/>
    <property type="match status" value="1"/>
</dbReference>
<comment type="caution">
    <text evidence="2">The sequence shown here is derived from an EMBL/GenBank/DDBJ whole genome shotgun (WGS) entry which is preliminary data.</text>
</comment>
<gene>
    <name evidence="2" type="ORF">GCM10009765_68950</name>
</gene>
<dbReference type="SMART" id="SM00332">
    <property type="entry name" value="PP2Cc"/>
    <property type="match status" value="1"/>
</dbReference>
<dbReference type="Proteomes" id="UP001500618">
    <property type="component" value="Unassembled WGS sequence"/>
</dbReference>
<dbReference type="InterPro" id="IPR036457">
    <property type="entry name" value="PPM-type-like_dom_sf"/>
</dbReference>
<feature type="domain" description="PPM-type phosphatase" evidence="1">
    <location>
        <begin position="78"/>
        <end position="330"/>
    </location>
</feature>
<dbReference type="SMART" id="SM00331">
    <property type="entry name" value="PP2C_SIG"/>
    <property type="match status" value="1"/>
</dbReference>